<reference evidence="9 10" key="1">
    <citation type="submission" date="2021-07" db="EMBL/GenBank/DDBJ databases">
        <title>Mesonia aestuariivivens sp. nov., isolated from a tidal flat.</title>
        <authorList>
            <person name="Kim Y.-O."/>
            <person name="Yoon J.-H."/>
        </authorList>
    </citation>
    <scope>NUCLEOTIDE SEQUENCE [LARGE SCALE GENOMIC DNA]</scope>
    <source>
        <strain evidence="9 10">JHPTF-M18</strain>
    </source>
</reference>
<dbReference type="PANTHER" id="PTHR30026:SF20">
    <property type="entry name" value="OUTER MEMBRANE PROTEIN TOLC"/>
    <property type="match status" value="1"/>
</dbReference>
<comment type="similarity">
    <text evidence="2">Belongs to the outer membrane factor (OMF) (TC 1.B.17) family.</text>
</comment>
<dbReference type="Proteomes" id="UP000719267">
    <property type="component" value="Unassembled WGS sequence"/>
</dbReference>
<gene>
    <name evidence="9" type="ORF">KW502_11530</name>
</gene>
<comment type="caution">
    <text evidence="9">The sequence shown here is derived from an EMBL/GenBank/DDBJ whole genome shotgun (WGS) entry which is preliminary data.</text>
</comment>
<evidence type="ECO:0000313" key="9">
    <source>
        <dbReference type="EMBL" id="MBW2962429.1"/>
    </source>
</evidence>
<protein>
    <submittedName>
        <fullName evidence="9">TolC family protein</fullName>
    </submittedName>
</protein>
<evidence type="ECO:0000256" key="5">
    <source>
        <dbReference type="ARBA" id="ARBA00022692"/>
    </source>
</evidence>
<keyword evidence="8" id="KW-0732">Signal</keyword>
<comment type="subcellular location">
    <subcellularLocation>
        <location evidence="1">Cell outer membrane</location>
    </subcellularLocation>
</comment>
<dbReference type="Pfam" id="PF02321">
    <property type="entry name" value="OEP"/>
    <property type="match status" value="2"/>
</dbReference>
<dbReference type="InterPro" id="IPR003423">
    <property type="entry name" value="OMP_efflux"/>
</dbReference>
<proteinExistence type="inferred from homology"/>
<feature type="chain" id="PRO_5046465426" evidence="8">
    <location>
        <begin position="20"/>
        <end position="444"/>
    </location>
</feature>
<keyword evidence="6" id="KW-0472">Membrane</keyword>
<dbReference type="RefSeq" id="WP_219040709.1">
    <property type="nucleotide sequence ID" value="NZ_JAHWDF010000012.1"/>
</dbReference>
<evidence type="ECO:0000256" key="1">
    <source>
        <dbReference type="ARBA" id="ARBA00004442"/>
    </source>
</evidence>
<dbReference type="InterPro" id="IPR051906">
    <property type="entry name" value="TolC-like"/>
</dbReference>
<evidence type="ECO:0000256" key="4">
    <source>
        <dbReference type="ARBA" id="ARBA00022452"/>
    </source>
</evidence>
<evidence type="ECO:0000256" key="8">
    <source>
        <dbReference type="SAM" id="SignalP"/>
    </source>
</evidence>
<dbReference type="PANTHER" id="PTHR30026">
    <property type="entry name" value="OUTER MEMBRANE PROTEIN TOLC"/>
    <property type="match status" value="1"/>
</dbReference>
<evidence type="ECO:0000256" key="2">
    <source>
        <dbReference type="ARBA" id="ARBA00007613"/>
    </source>
</evidence>
<evidence type="ECO:0000313" key="10">
    <source>
        <dbReference type="Proteomes" id="UP000719267"/>
    </source>
</evidence>
<keyword evidence="4" id="KW-1134">Transmembrane beta strand</keyword>
<sequence length="444" mass="49970">MKKITIIALVFGFVFSASAQEAKKWTLEECVTYALEHNISVKQSQLDVASADLDKMDAIGNLIPSLNGSASYTTNTGSSINPTTNQFENDIFSSFTTGVSSNLTLFNGLRNVRQLQRAKLSQLASQYKLEKMESDIALAVANSYLQVLLNKANLKSIKSQNEITNKQLTRTQDLVDAGTLPQGDLLEIKATNANERQQILVAENNVKISLISLAQLLLVKEYENFQIVDEGYEIISTDIANLSPQEIIQKAQQERPEVKIAEKNVELAKKDVQIAKGSYYPTLSAFFNYNTRYSDNDFLNRNFTDQLWQNDGLGYGLQLSVPIFNGLSVRTNVKRNRINFERSEYQLEQAKLDLESNVYQAYVDAKGSAEAYEAALSALESQKLAFEYATDRYEVGLTNAFDFSQSKQRLDNTKVNVNQAKYDYIFKLKVLELYFGVNPEDLKL</sequence>
<organism evidence="9 10">
    <name type="scientific">Mesonia aestuariivivens</name>
    <dbReference type="NCBI Taxonomy" id="2796128"/>
    <lineage>
        <taxon>Bacteria</taxon>
        <taxon>Pseudomonadati</taxon>
        <taxon>Bacteroidota</taxon>
        <taxon>Flavobacteriia</taxon>
        <taxon>Flavobacteriales</taxon>
        <taxon>Flavobacteriaceae</taxon>
        <taxon>Mesonia</taxon>
    </lineage>
</organism>
<evidence type="ECO:0000256" key="6">
    <source>
        <dbReference type="ARBA" id="ARBA00023136"/>
    </source>
</evidence>
<evidence type="ECO:0000256" key="3">
    <source>
        <dbReference type="ARBA" id="ARBA00022448"/>
    </source>
</evidence>
<keyword evidence="5" id="KW-0812">Transmembrane</keyword>
<keyword evidence="7" id="KW-0998">Cell outer membrane</keyword>
<feature type="signal peptide" evidence="8">
    <location>
        <begin position="1"/>
        <end position="19"/>
    </location>
</feature>
<evidence type="ECO:0000256" key="7">
    <source>
        <dbReference type="ARBA" id="ARBA00023237"/>
    </source>
</evidence>
<keyword evidence="10" id="KW-1185">Reference proteome</keyword>
<accession>A0ABS6W5N4</accession>
<dbReference type="EMBL" id="JAHWDF010000012">
    <property type="protein sequence ID" value="MBW2962429.1"/>
    <property type="molecule type" value="Genomic_DNA"/>
</dbReference>
<name>A0ABS6W5N4_9FLAO</name>
<keyword evidence="3" id="KW-0813">Transport</keyword>